<dbReference type="Proteomes" id="UP001558613">
    <property type="component" value="Unassembled WGS sequence"/>
</dbReference>
<name>A0ABR3NYX4_9TELE</name>
<sequence>MYQKSVEQNHSSSDLDEQLRIVLVGITGAGRSATGNTILGQNIFKSEISSSSVTKQCEKYSATVNGRKVSVIDTPGLFDTSLTADDVINRIKQCFLFSAPGPHAFLVVIQLGRFTDKDAEAVRTIQYIFGKESSTYTIALFTHGDRLEGKNIHKFLRNSSKLVSFIKTCGGGFHVFNNEENNPQQVVQLFEQIDKIVTVNGGHYTNEMLDTVEKEIEVEKFHILKEQEEQKQKEMNDLRAKLEGEAFEKAKERLDNKFEQQARWQAEKNIIRIHNGSFSSLNDIFKNLFLQ</sequence>
<dbReference type="PANTHER" id="PTHR10903:SF186">
    <property type="entry name" value="GTPASE IMAP FAMILY MEMBER 4-LIKE-RELATED"/>
    <property type="match status" value="1"/>
</dbReference>
<accession>A0ABR3NYX4</accession>
<proteinExistence type="inferred from homology"/>
<dbReference type="CDD" id="cd01852">
    <property type="entry name" value="AIG1"/>
    <property type="match status" value="1"/>
</dbReference>
<keyword evidence="7" id="KW-1185">Reference proteome</keyword>
<keyword evidence="3" id="KW-0342">GTP-binding</keyword>
<keyword evidence="4" id="KW-0175">Coiled coil</keyword>
<dbReference type="InterPro" id="IPR027417">
    <property type="entry name" value="P-loop_NTPase"/>
</dbReference>
<evidence type="ECO:0000256" key="2">
    <source>
        <dbReference type="ARBA" id="ARBA00022741"/>
    </source>
</evidence>
<comment type="similarity">
    <text evidence="1">Belongs to the TRAFAC class TrmE-Era-EngA-EngB-Septin-like GTPase superfamily. AIG1/Toc34/Toc159-like paraseptin GTPase family. IAN subfamily.</text>
</comment>
<organism evidence="6 7">
    <name type="scientific">Cirrhinus molitorella</name>
    <name type="common">mud carp</name>
    <dbReference type="NCBI Taxonomy" id="172907"/>
    <lineage>
        <taxon>Eukaryota</taxon>
        <taxon>Metazoa</taxon>
        <taxon>Chordata</taxon>
        <taxon>Craniata</taxon>
        <taxon>Vertebrata</taxon>
        <taxon>Euteleostomi</taxon>
        <taxon>Actinopterygii</taxon>
        <taxon>Neopterygii</taxon>
        <taxon>Teleostei</taxon>
        <taxon>Ostariophysi</taxon>
        <taxon>Cypriniformes</taxon>
        <taxon>Cyprinidae</taxon>
        <taxon>Labeoninae</taxon>
        <taxon>Labeonini</taxon>
        <taxon>Cirrhinus</taxon>
    </lineage>
</organism>
<evidence type="ECO:0000313" key="6">
    <source>
        <dbReference type="EMBL" id="KAL1282109.1"/>
    </source>
</evidence>
<dbReference type="EMBL" id="JAYMGO010000001">
    <property type="protein sequence ID" value="KAL1282109.1"/>
    <property type="molecule type" value="Genomic_DNA"/>
</dbReference>
<evidence type="ECO:0000259" key="5">
    <source>
        <dbReference type="PROSITE" id="PS51720"/>
    </source>
</evidence>
<comment type="caution">
    <text evidence="6">The sequence shown here is derived from an EMBL/GenBank/DDBJ whole genome shotgun (WGS) entry which is preliminary data.</text>
</comment>
<gene>
    <name evidence="6" type="ORF">QQF64_000912</name>
</gene>
<dbReference type="PROSITE" id="PS51720">
    <property type="entry name" value="G_AIG1"/>
    <property type="match status" value="1"/>
</dbReference>
<dbReference type="PANTHER" id="PTHR10903">
    <property type="entry name" value="GTPASE, IMAP FAMILY MEMBER-RELATED"/>
    <property type="match status" value="1"/>
</dbReference>
<dbReference type="SUPFAM" id="SSF52540">
    <property type="entry name" value="P-loop containing nucleoside triphosphate hydrolases"/>
    <property type="match status" value="1"/>
</dbReference>
<feature type="coiled-coil region" evidence="4">
    <location>
        <begin position="221"/>
        <end position="267"/>
    </location>
</feature>
<dbReference type="InterPro" id="IPR045058">
    <property type="entry name" value="GIMA/IAN/Toc"/>
</dbReference>
<keyword evidence="2" id="KW-0547">Nucleotide-binding</keyword>
<dbReference type="Pfam" id="PF04548">
    <property type="entry name" value="AIG1"/>
    <property type="match status" value="1"/>
</dbReference>
<evidence type="ECO:0000256" key="3">
    <source>
        <dbReference type="ARBA" id="ARBA00023134"/>
    </source>
</evidence>
<reference evidence="6 7" key="1">
    <citation type="submission" date="2023-09" db="EMBL/GenBank/DDBJ databases">
        <authorList>
            <person name="Wang M."/>
        </authorList>
    </citation>
    <scope>NUCLEOTIDE SEQUENCE [LARGE SCALE GENOMIC DNA]</scope>
    <source>
        <strain evidence="6">GT-2023</strain>
        <tissue evidence="6">Liver</tissue>
    </source>
</reference>
<protein>
    <recommendedName>
        <fullName evidence="5">AIG1-type G domain-containing protein</fullName>
    </recommendedName>
</protein>
<feature type="domain" description="AIG1-type G" evidence="5">
    <location>
        <begin position="16"/>
        <end position="213"/>
    </location>
</feature>
<evidence type="ECO:0000256" key="4">
    <source>
        <dbReference type="SAM" id="Coils"/>
    </source>
</evidence>
<evidence type="ECO:0000313" key="7">
    <source>
        <dbReference type="Proteomes" id="UP001558613"/>
    </source>
</evidence>
<evidence type="ECO:0000256" key="1">
    <source>
        <dbReference type="ARBA" id="ARBA00008535"/>
    </source>
</evidence>
<dbReference type="Gene3D" id="3.40.50.300">
    <property type="entry name" value="P-loop containing nucleotide triphosphate hydrolases"/>
    <property type="match status" value="1"/>
</dbReference>
<dbReference type="InterPro" id="IPR006703">
    <property type="entry name" value="G_AIG1"/>
</dbReference>